<sequence length="240" mass="24802">MTLTGKIAIVTGAGKGIGRATAVLLAERGAEVVAISRTQADLDGLKADIGGRSIAADLGSANGAHAAMIEAGRADFLVNCAGLNVPERLLDLTDDGYDRVMDINLRAALICMHHFAKQAVAAKTGGAIVNVTSISGHRGYPNHLAYAASKAGLEGATRVAASELGEHGIRVNAVAPTVTTTRLAKAWLIPENRDRMMERHASGRYAEPEEVASVVAMLLTPDTAMITGAVVPVDGGFLAL</sequence>
<dbReference type="AlphaFoldDB" id="A0A4R3J2H4"/>
<name>A0A4R3J2H4_9RHOB</name>
<dbReference type="GO" id="GO:0050038">
    <property type="term" value="F:L-xylulose reductase (NADPH) activity"/>
    <property type="evidence" value="ECO:0007669"/>
    <property type="project" value="TreeGrafter"/>
</dbReference>
<dbReference type="Gene3D" id="3.40.50.720">
    <property type="entry name" value="NAD(P)-binding Rossmann-like Domain"/>
    <property type="match status" value="1"/>
</dbReference>
<comment type="caution">
    <text evidence="3">The sequence shown here is derived from an EMBL/GenBank/DDBJ whole genome shotgun (WGS) entry which is preliminary data.</text>
</comment>
<dbReference type="InterPro" id="IPR036291">
    <property type="entry name" value="NAD(P)-bd_dom_sf"/>
</dbReference>
<dbReference type="GO" id="GO:0004090">
    <property type="term" value="F:carbonyl reductase (NADPH) activity"/>
    <property type="evidence" value="ECO:0007669"/>
    <property type="project" value="TreeGrafter"/>
</dbReference>
<comment type="similarity">
    <text evidence="1">Belongs to the short-chain dehydrogenases/reductases (SDR) family.</text>
</comment>
<dbReference type="Pfam" id="PF13561">
    <property type="entry name" value="adh_short_C2"/>
    <property type="match status" value="1"/>
</dbReference>
<proteinExistence type="inferred from homology"/>
<keyword evidence="4" id="KW-1185">Reference proteome</keyword>
<accession>A0A4R3J2H4</accession>
<organism evidence="3 4">
    <name type="scientific">Primorskyibacter sedentarius</name>
    <dbReference type="NCBI Taxonomy" id="745311"/>
    <lineage>
        <taxon>Bacteria</taxon>
        <taxon>Pseudomonadati</taxon>
        <taxon>Pseudomonadota</taxon>
        <taxon>Alphaproteobacteria</taxon>
        <taxon>Rhodobacterales</taxon>
        <taxon>Roseobacteraceae</taxon>
        <taxon>Primorskyibacter</taxon>
    </lineage>
</organism>
<reference evidence="3 4" key="1">
    <citation type="submission" date="2019-03" db="EMBL/GenBank/DDBJ databases">
        <title>Genomic Encyclopedia of Type Strains, Phase IV (KMG-IV): sequencing the most valuable type-strain genomes for metagenomic binning, comparative biology and taxonomic classification.</title>
        <authorList>
            <person name="Goeker M."/>
        </authorList>
    </citation>
    <scope>NUCLEOTIDE SEQUENCE [LARGE SCALE GENOMIC DNA]</scope>
    <source>
        <strain evidence="3 4">DSM 104836</strain>
    </source>
</reference>
<keyword evidence="2" id="KW-0521">NADP</keyword>
<dbReference type="PRINTS" id="PR00080">
    <property type="entry name" value="SDRFAMILY"/>
</dbReference>
<dbReference type="FunFam" id="3.40.50.720:FF:000084">
    <property type="entry name" value="Short-chain dehydrogenase reductase"/>
    <property type="match status" value="1"/>
</dbReference>
<gene>
    <name evidence="3" type="ORF">EDD52_12333</name>
</gene>
<evidence type="ECO:0000313" key="3">
    <source>
        <dbReference type="EMBL" id="TCS59003.1"/>
    </source>
</evidence>
<dbReference type="InterPro" id="IPR002347">
    <property type="entry name" value="SDR_fam"/>
</dbReference>
<dbReference type="PRINTS" id="PR00081">
    <property type="entry name" value="GDHRDH"/>
</dbReference>
<dbReference type="GO" id="GO:0005997">
    <property type="term" value="P:xylulose metabolic process"/>
    <property type="evidence" value="ECO:0007669"/>
    <property type="project" value="TreeGrafter"/>
</dbReference>
<dbReference type="PANTHER" id="PTHR44252:SF3">
    <property type="entry name" value="D-ERYTHRULOSE REDUCTASE-RELATED"/>
    <property type="match status" value="1"/>
</dbReference>
<dbReference type="NCBIfam" id="NF005465">
    <property type="entry name" value="PRK07060.1-2"/>
    <property type="match status" value="1"/>
</dbReference>
<evidence type="ECO:0000313" key="4">
    <source>
        <dbReference type="Proteomes" id="UP000295696"/>
    </source>
</evidence>
<dbReference type="EMBL" id="SLZU01000023">
    <property type="protein sequence ID" value="TCS59003.1"/>
    <property type="molecule type" value="Genomic_DNA"/>
</dbReference>
<dbReference type="SUPFAM" id="SSF51735">
    <property type="entry name" value="NAD(P)-binding Rossmann-fold domains"/>
    <property type="match status" value="1"/>
</dbReference>
<protein>
    <submittedName>
        <fullName evidence="3">NAD(P)-dependent dehydrogenase (Short-subunit alcohol dehydrogenase family)</fullName>
    </submittedName>
</protein>
<evidence type="ECO:0000256" key="1">
    <source>
        <dbReference type="ARBA" id="ARBA00006484"/>
    </source>
</evidence>
<dbReference type="InterPro" id="IPR051737">
    <property type="entry name" value="L-xylulose/Carbonyl_redctase"/>
</dbReference>
<dbReference type="OrthoDB" id="286404at2"/>
<dbReference type="Proteomes" id="UP000295696">
    <property type="component" value="Unassembled WGS sequence"/>
</dbReference>
<dbReference type="PANTHER" id="PTHR44252">
    <property type="entry name" value="D-ERYTHRULOSE REDUCTASE"/>
    <property type="match status" value="1"/>
</dbReference>
<dbReference type="GO" id="GO:0006006">
    <property type="term" value="P:glucose metabolic process"/>
    <property type="evidence" value="ECO:0007669"/>
    <property type="project" value="TreeGrafter"/>
</dbReference>
<evidence type="ECO:0000256" key="2">
    <source>
        <dbReference type="ARBA" id="ARBA00022857"/>
    </source>
</evidence>
<dbReference type="RefSeq" id="WP_132248317.1">
    <property type="nucleotide sequence ID" value="NZ_SLZU01000023.1"/>
</dbReference>